<dbReference type="GO" id="GO:0031388">
    <property type="term" value="P:organic acid phosphorylation"/>
    <property type="evidence" value="ECO:0007669"/>
    <property type="project" value="InterPro"/>
</dbReference>
<dbReference type="PANTHER" id="PTHR21599:SF0">
    <property type="entry name" value="GLYCERATE KINASE"/>
    <property type="match status" value="1"/>
</dbReference>
<protein>
    <submittedName>
        <fullName evidence="4">Glycerate kinase</fullName>
        <ecNumber evidence="4">2.7.1.31</ecNumber>
    </submittedName>
</protein>
<keyword evidence="2 4" id="KW-0808">Transferase</keyword>
<name>I7KIN6_9CORY</name>
<dbReference type="InterPro" id="IPR004381">
    <property type="entry name" value="Glycerate_kinase"/>
</dbReference>
<evidence type="ECO:0000256" key="3">
    <source>
        <dbReference type="ARBA" id="ARBA00022777"/>
    </source>
</evidence>
<comment type="similarity">
    <text evidence="1">Belongs to the glycerate kinase type-1 family.</text>
</comment>
<organism evidence="4 5">
    <name type="scientific">Corynebacterium otitidis ATCC 51513</name>
    <dbReference type="NCBI Taxonomy" id="883169"/>
    <lineage>
        <taxon>Bacteria</taxon>
        <taxon>Bacillati</taxon>
        <taxon>Actinomycetota</taxon>
        <taxon>Actinomycetes</taxon>
        <taxon>Mycobacteriales</taxon>
        <taxon>Corynebacteriaceae</taxon>
        <taxon>Corynebacterium</taxon>
    </lineage>
</organism>
<accession>I7KIN6</accession>
<dbReference type="Proteomes" id="UP000011016">
    <property type="component" value="Unassembled WGS sequence"/>
</dbReference>
<keyword evidence="3 4" id="KW-0418">Kinase</keyword>
<evidence type="ECO:0000256" key="2">
    <source>
        <dbReference type="ARBA" id="ARBA00022679"/>
    </source>
</evidence>
<evidence type="ECO:0000256" key="1">
    <source>
        <dbReference type="ARBA" id="ARBA00006284"/>
    </source>
</evidence>
<evidence type="ECO:0000313" key="5">
    <source>
        <dbReference type="Proteomes" id="UP000011016"/>
    </source>
</evidence>
<dbReference type="InterPro" id="IPR018197">
    <property type="entry name" value="Glycerate_kinase_RE-like"/>
</dbReference>
<dbReference type="InterPro" id="IPR018193">
    <property type="entry name" value="Glyc_kinase_flavodox-like_fold"/>
</dbReference>
<sequence length="445" mass="45871">MIIGDAHRLATSKRIDPERFAPSPSLGRSPLYSYAARPCRQMRRTPLIRAWWTSPDSRWGRGVRDWRRVAQWAPVKHSPRIVVAPDSLKGTASSPDAARWLAAGLSEALPDAEIALAPMADGGEGTAALLGGEPITLPTTTAAGRLTEATYFLDRESRTAHIDVAAASGLPQVKDSPVPLTGDTYGTGVLVADAQSRGARRIVLALGGSATLDGGTGILAALGAAPQAASGAPVPHGGGWLKAIEHIDTAQLNIPAAGVDWVLLADVTAPVTGENGAARGFGPQKGADASDVELLEESLAHLCRVLDVDPERPGYGAAGAIPVGIAWLSRLIYGDLGHVEVLPGAAAVAAAQGLKEKIAGADLVVTAEGTVDEQSFRGKVLGAVAELARGAVARLGVAAGRIPEGLLPEGALAETLEEGVGVEEQLRRAGRRLGEAYRSIATVQG</sequence>
<dbReference type="AlphaFoldDB" id="I7KIN6"/>
<reference evidence="4 5" key="1">
    <citation type="journal article" date="2012" name="J. Bacteriol.">
        <title>Draft Genome Sequence of Turicella otitidis ATCC 51513, Isolated from Middle Ear Fluid from a Child with Otitis Media.</title>
        <authorList>
            <person name="Brinkrolf K."/>
            <person name="Schneider J."/>
            <person name="Knecht M."/>
            <person name="Ruckert C."/>
            <person name="Tauch A."/>
        </authorList>
    </citation>
    <scope>NUCLEOTIDE SEQUENCE [LARGE SCALE GENOMIC DNA]</scope>
    <source>
        <strain evidence="4 5">ATCC 51513</strain>
    </source>
</reference>
<dbReference type="EC" id="2.7.1.31" evidence="4"/>
<dbReference type="PANTHER" id="PTHR21599">
    <property type="entry name" value="GLYCERATE KINASE"/>
    <property type="match status" value="1"/>
</dbReference>
<proteinExistence type="inferred from homology"/>
<dbReference type="Pfam" id="PF02595">
    <property type="entry name" value="Gly_kinase"/>
    <property type="match status" value="1"/>
</dbReference>
<dbReference type="Gene3D" id="3.40.50.10350">
    <property type="entry name" value="Glycerate kinase, domain 1"/>
    <property type="match status" value="1"/>
</dbReference>
<dbReference type="GO" id="GO:0008887">
    <property type="term" value="F:glycerate kinase activity"/>
    <property type="evidence" value="ECO:0007669"/>
    <property type="project" value="UniProtKB-EC"/>
</dbReference>
<dbReference type="NCBIfam" id="TIGR00045">
    <property type="entry name" value="glycerate kinase"/>
    <property type="match status" value="1"/>
</dbReference>
<dbReference type="EMBL" id="CAJZ01000040">
    <property type="protein sequence ID" value="CCI83055.1"/>
    <property type="molecule type" value="Genomic_DNA"/>
</dbReference>
<dbReference type="InterPro" id="IPR036129">
    <property type="entry name" value="Glycerate_kinase_sf"/>
</dbReference>
<gene>
    <name evidence="4" type="primary">glxK</name>
    <name evidence="4" type="ORF">BN46_0307</name>
</gene>
<evidence type="ECO:0000313" key="4">
    <source>
        <dbReference type="EMBL" id="CCI83055.1"/>
    </source>
</evidence>
<comment type="caution">
    <text evidence="4">The sequence shown here is derived from an EMBL/GenBank/DDBJ whole genome shotgun (WGS) entry which is preliminary data.</text>
</comment>
<dbReference type="Gene3D" id="3.90.1510.10">
    <property type="entry name" value="Glycerate kinase, domain 2"/>
    <property type="match status" value="1"/>
</dbReference>
<dbReference type="SUPFAM" id="SSF110738">
    <property type="entry name" value="Glycerate kinase I"/>
    <property type="match status" value="1"/>
</dbReference>